<comment type="caution">
    <text evidence="1">The sequence shown here is derived from an EMBL/GenBank/DDBJ whole genome shotgun (WGS) entry which is preliminary data.</text>
</comment>
<name>A0AAV2AZR0_9ARAC</name>
<protein>
    <submittedName>
        <fullName evidence="1">Uncharacterized protein</fullName>
    </submittedName>
</protein>
<organism evidence="1 2">
    <name type="scientific">Larinioides sclopetarius</name>
    <dbReference type="NCBI Taxonomy" id="280406"/>
    <lineage>
        <taxon>Eukaryota</taxon>
        <taxon>Metazoa</taxon>
        <taxon>Ecdysozoa</taxon>
        <taxon>Arthropoda</taxon>
        <taxon>Chelicerata</taxon>
        <taxon>Arachnida</taxon>
        <taxon>Araneae</taxon>
        <taxon>Araneomorphae</taxon>
        <taxon>Entelegynae</taxon>
        <taxon>Araneoidea</taxon>
        <taxon>Araneidae</taxon>
        <taxon>Larinioides</taxon>
    </lineage>
</organism>
<keyword evidence="2" id="KW-1185">Reference proteome</keyword>
<reference evidence="1 2" key="1">
    <citation type="submission" date="2024-04" db="EMBL/GenBank/DDBJ databases">
        <authorList>
            <person name="Rising A."/>
            <person name="Reimegard J."/>
            <person name="Sonavane S."/>
            <person name="Akerstrom W."/>
            <person name="Nylinder S."/>
            <person name="Hedman E."/>
            <person name="Kallberg Y."/>
        </authorList>
    </citation>
    <scope>NUCLEOTIDE SEQUENCE [LARGE SCALE GENOMIC DNA]</scope>
</reference>
<gene>
    <name evidence="1" type="ORF">LARSCL_LOCUS15987</name>
</gene>
<evidence type="ECO:0000313" key="2">
    <source>
        <dbReference type="Proteomes" id="UP001497382"/>
    </source>
</evidence>
<proteinExistence type="predicted"/>
<evidence type="ECO:0000313" key="1">
    <source>
        <dbReference type="EMBL" id="CAL1289516.1"/>
    </source>
</evidence>
<dbReference type="AlphaFoldDB" id="A0AAV2AZR0"/>
<dbReference type="Proteomes" id="UP001497382">
    <property type="component" value="Unassembled WGS sequence"/>
</dbReference>
<dbReference type="EMBL" id="CAXIEN010000250">
    <property type="protein sequence ID" value="CAL1289516.1"/>
    <property type="molecule type" value="Genomic_DNA"/>
</dbReference>
<accession>A0AAV2AZR0</accession>
<sequence>MCRLIWLYIRVKDLLNVIFVLNLSNRNLICMHIKGILTQC</sequence>